<evidence type="ECO:0000256" key="1">
    <source>
        <dbReference type="ARBA" id="ARBA00012513"/>
    </source>
</evidence>
<feature type="compositionally biased region" description="Basic residues" evidence="7">
    <location>
        <begin position="230"/>
        <end position="239"/>
    </location>
</feature>
<feature type="region of interest" description="Disordered" evidence="7">
    <location>
        <begin position="220"/>
        <end position="239"/>
    </location>
</feature>
<reference evidence="9 10" key="1">
    <citation type="submission" date="2021-01" db="EMBL/GenBank/DDBJ databases">
        <title>Whole genome shotgun sequence of Planotetraspora kaengkrachanensis NBRC 104272.</title>
        <authorList>
            <person name="Komaki H."/>
            <person name="Tamura T."/>
        </authorList>
    </citation>
    <scope>NUCLEOTIDE SEQUENCE [LARGE SCALE GENOMIC DNA]</scope>
    <source>
        <strain evidence="9 10">NBRC 104272</strain>
    </source>
</reference>
<dbReference type="InterPro" id="IPR000719">
    <property type="entry name" value="Prot_kinase_dom"/>
</dbReference>
<dbReference type="Gene3D" id="3.30.200.20">
    <property type="entry name" value="Phosphorylase Kinase, domain 1"/>
    <property type="match status" value="1"/>
</dbReference>
<dbReference type="PROSITE" id="PS50011">
    <property type="entry name" value="PROTEIN_KINASE_DOM"/>
    <property type="match status" value="1"/>
</dbReference>
<dbReference type="PANTHER" id="PTHR43289:SF6">
    <property type="entry name" value="SERINE_THREONINE-PROTEIN KINASE NEKL-3"/>
    <property type="match status" value="1"/>
</dbReference>
<feature type="domain" description="Protein kinase" evidence="8">
    <location>
        <begin position="14"/>
        <end position="276"/>
    </location>
</feature>
<dbReference type="InterPro" id="IPR011990">
    <property type="entry name" value="TPR-like_helical_dom_sf"/>
</dbReference>
<dbReference type="GO" id="GO:0004674">
    <property type="term" value="F:protein serine/threonine kinase activity"/>
    <property type="evidence" value="ECO:0007669"/>
    <property type="project" value="UniProtKB-KW"/>
</dbReference>
<accession>A0A8J3LWK9</accession>
<dbReference type="PROSITE" id="PS00108">
    <property type="entry name" value="PROTEIN_KINASE_ST"/>
    <property type="match status" value="1"/>
</dbReference>
<dbReference type="Gene3D" id="1.25.40.10">
    <property type="entry name" value="Tetratricopeptide repeat domain"/>
    <property type="match status" value="1"/>
</dbReference>
<keyword evidence="2" id="KW-0723">Serine/threonine-protein kinase</keyword>
<keyword evidence="3" id="KW-0808">Transferase</keyword>
<dbReference type="GO" id="GO:0005524">
    <property type="term" value="F:ATP binding"/>
    <property type="evidence" value="ECO:0007669"/>
    <property type="project" value="UniProtKB-KW"/>
</dbReference>
<dbReference type="CDD" id="cd14014">
    <property type="entry name" value="STKc_PknB_like"/>
    <property type="match status" value="1"/>
</dbReference>
<dbReference type="Gene3D" id="1.10.510.10">
    <property type="entry name" value="Transferase(Phosphotransferase) domain 1"/>
    <property type="match status" value="1"/>
</dbReference>
<dbReference type="InterPro" id="IPR008271">
    <property type="entry name" value="Ser/Thr_kinase_AS"/>
</dbReference>
<dbReference type="SMART" id="SM00220">
    <property type="entry name" value="S_TKc"/>
    <property type="match status" value="1"/>
</dbReference>
<evidence type="ECO:0000313" key="10">
    <source>
        <dbReference type="Proteomes" id="UP000630097"/>
    </source>
</evidence>
<evidence type="ECO:0000256" key="3">
    <source>
        <dbReference type="ARBA" id="ARBA00022679"/>
    </source>
</evidence>
<dbReference type="Pfam" id="PF00069">
    <property type="entry name" value="Pkinase"/>
    <property type="match status" value="1"/>
</dbReference>
<dbReference type="SUPFAM" id="SSF56112">
    <property type="entry name" value="Protein kinase-like (PK-like)"/>
    <property type="match status" value="1"/>
</dbReference>
<evidence type="ECO:0000259" key="8">
    <source>
        <dbReference type="PROSITE" id="PS50011"/>
    </source>
</evidence>
<evidence type="ECO:0000256" key="4">
    <source>
        <dbReference type="ARBA" id="ARBA00022741"/>
    </source>
</evidence>
<protein>
    <recommendedName>
        <fullName evidence="1">non-specific serine/threonine protein kinase</fullName>
        <ecNumber evidence="1">2.7.11.1</ecNumber>
    </recommendedName>
</protein>
<evidence type="ECO:0000256" key="5">
    <source>
        <dbReference type="ARBA" id="ARBA00022777"/>
    </source>
</evidence>
<name>A0A8J3LWK9_9ACTN</name>
<keyword evidence="4" id="KW-0547">Nucleotide-binding</keyword>
<proteinExistence type="predicted"/>
<keyword evidence="5 9" id="KW-0418">Kinase</keyword>
<evidence type="ECO:0000256" key="7">
    <source>
        <dbReference type="SAM" id="MobiDB-lite"/>
    </source>
</evidence>
<dbReference type="EC" id="2.7.11.1" evidence="1"/>
<dbReference type="EMBL" id="BONV01000012">
    <property type="protein sequence ID" value="GIG80022.1"/>
    <property type="molecule type" value="Genomic_DNA"/>
</dbReference>
<comment type="caution">
    <text evidence="9">The sequence shown here is derived from an EMBL/GenBank/DDBJ whole genome shotgun (WGS) entry which is preliminary data.</text>
</comment>
<dbReference type="AlphaFoldDB" id="A0A8J3LWK9"/>
<sequence length="519" mass="56756">MAGLSRRTIDGRYELDPLSRRGGGMGEVWFGYDKRLDRPIAIKFIRIDRLPDGKPNKELTQRFVRESRITARLEHPGIPAVYDCGTHGEELYLVMQQITGCSVADLLDETEIPVAWAAAIAAQVCSVLAVAHANSLVHRDLKPSNLMLTPDGSVKVLDFGIAAALSSAATRLTRTGVAVGTPEYMSPEQAMAGSASPQSDLYALGVVLDEMLSGENQFSGPTPLASMHNHMGRTPRPLRHRRRDVPEGLERLVLWLLEKTPDKRPSSAMVVYERLLDFCRDLPSFTGYVDTTSPHPVRMYAGVVGRIDAPPKGTSPTEPVLSMPARPVATHEPFRPSDIALARKDAQVLRAESRFTQAAEVLAGTVEPAARTLGAGNADVIALRIELADVLFLAGDYRRAAPEFAGLAADLSERDGPDNDLVLRFRLMEANCHAAAGETTLALTQLGQLLEDERRFGVDEDRVLELRRQIGLLELGAGDQTHAKKTLMDLLPDLEHRYGPRHPTALKVREILGGLDGER</sequence>
<keyword evidence="10" id="KW-1185">Reference proteome</keyword>
<dbReference type="Proteomes" id="UP000630097">
    <property type="component" value="Unassembled WGS sequence"/>
</dbReference>
<evidence type="ECO:0000256" key="2">
    <source>
        <dbReference type="ARBA" id="ARBA00022527"/>
    </source>
</evidence>
<gene>
    <name evidence="9" type="ORF">Pka01_31490</name>
</gene>
<keyword evidence="6" id="KW-0067">ATP-binding</keyword>
<dbReference type="InterPro" id="IPR011009">
    <property type="entry name" value="Kinase-like_dom_sf"/>
</dbReference>
<organism evidence="9 10">
    <name type="scientific">Planotetraspora kaengkrachanensis</name>
    <dbReference type="NCBI Taxonomy" id="575193"/>
    <lineage>
        <taxon>Bacteria</taxon>
        <taxon>Bacillati</taxon>
        <taxon>Actinomycetota</taxon>
        <taxon>Actinomycetes</taxon>
        <taxon>Streptosporangiales</taxon>
        <taxon>Streptosporangiaceae</taxon>
        <taxon>Planotetraspora</taxon>
    </lineage>
</organism>
<evidence type="ECO:0000256" key="6">
    <source>
        <dbReference type="ARBA" id="ARBA00022840"/>
    </source>
</evidence>
<evidence type="ECO:0000313" key="9">
    <source>
        <dbReference type="EMBL" id="GIG80022.1"/>
    </source>
</evidence>
<dbReference type="PANTHER" id="PTHR43289">
    <property type="entry name" value="MITOGEN-ACTIVATED PROTEIN KINASE KINASE KINASE 20-RELATED"/>
    <property type="match status" value="1"/>
</dbReference>